<dbReference type="EMBL" id="CM039431">
    <property type="protein sequence ID" value="KAI4336807.1"/>
    <property type="molecule type" value="Genomic_DNA"/>
</dbReference>
<comment type="caution">
    <text evidence="1">The sequence shown here is derived from an EMBL/GenBank/DDBJ whole genome shotgun (WGS) entry which is preliminary data.</text>
</comment>
<dbReference type="Proteomes" id="UP000828941">
    <property type="component" value="Chromosome 6"/>
</dbReference>
<keyword evidence="2" id="KW-1185">Reference proteome</keyword>
<sequence length="382" mass="41395">MKRFASDQLETDAKKFVYGSRKANNPAFIAVQSKFEELSSITNSGPSNSLSYQDEAVEPRADASSVGADIELRAKGFFSSENSAPCTSGIGGSDCGTELSISSTLDSPDVSEVGAIENEREGKDIVEEGISHPDSILNSDAETNLTSVIPALNAPNPVMGQAETADDINDKMAHPVVAVDCKESAMTSEKYTPELQREQSEVVVQHFRSSPEASPRSHMTVPESQGTPSSQVSAKPKERKADKTGSSNRRRSLTAGNKSPANANHDSGSRGSREQEQRNGKRRNSFGSVKPDHIDQEPRDNSSNNASLPHFMQATESARAKLNANNSPQSSPDVHEREVQVKKRHSLPGATNRQSSPRITRIMPQGTKGNGLHPPHERKWQR</sequence>
<name>A0ACB9NK41_BAUVA</name>
<accession>A0ACB9NK41</accession>
<evidence type="ECO:0000313" key="1">
    <source>
        <dbReference type="EMBL" id="KAI4336807.1"/>
    </source>
</evidence>
<organism evidence="1 2">
    <name type="scientific">Bauhinia variegata</name>
    <name type="common">Purple orchid tree</name>
    <name type="synonym">Phanera variegata</name>
    <dbReference type="NCBI Taxonomy" id="167791"/>
    <lineage>
        <taxon>Eukaryota</taxon>
        <taxon>Viridiplantae</taxon>
        <taxon>Streptophyta</taxon>
        <taxon>Embryophyta</taxon>
        <taxon>Tracheophyta</taxon>
        <taxon>Spermatophyta</taxon>
        <taxon>Magnoliopsida</taxon>
        <taxon>eudicotyledons</taxon>
        <taxon>Gunneridae</taxon>
        <taxon>Pentapetalae</taxon>
        <taxon>rosids</taxon>
        <taxon>fabids</taxon>
        <taxon>Fabales</taxon>
        <taxon>Fabaceae</taxon>
        <taxon>Cercidoideae</taxon>
        <taxon>Cercideae</taxon>
        <taxon>Bauhiniinae</taxon>
        <taxon>Bauhinia</taxon>
    </lineage>
</organism>
<protein>
    <submittedName>
        <fullName evidence="1">Uncharacterized protein</fullName>
    </submittedName>
</protein>
<reference evidence="1 2" key="1">
    <citation type="journal article" date="2022" name="DNA Res.">
        <title>Chromosomal-level genome assembly of the orchid tree Bauhinia variegata (Leguminosae; Cercidoideae) supports the allotetraploid origin hypothesis of Bauhinia.</title>
        <authorList>
            <person name="Zhong Y."/>
            <person name="Chen Y."/>
            <person name="Zheng D."/>
            <person name="Pang J."/>
            <person name="Liu Y."/>
            <person name="Luo S."/>
            <person name="Meng S."/>
            <person name="Qian L."/>
            <person name="Wei D."/>
            <person name="Dai S."/>
            <person name="Zhou R."/>
        </authorList>
    </citation>
    <scope>NUCLEOTIDE SEQUENCE [LARGE SCALE GENOMIC DNA]</scope>
    <source>
        <strain evidence="1">BV-YZ2020</strain>
    </source>
</reference>
<gene>
    <name evidence="1" type="ORF">L6164_015287</name>
</gene>
<proteinExistence type="predicted"/>
<evidence type="ECO:0000313" key="2">
    <source>
        <dbReference type="Proteomes" id="UP000828941"/>
    </source>
</evidence>